<organism evidence="4 5">
    <name type="scientific">Cryptotermes secundus</name>
    <dbReference type="NCBI Taxonomy" id="105785"/>
    <lineage>
        <taxon>Eukaryota</taxon>
        <taxon>Metazoa</taxon>
        <taxon>Ecdysozoa</taxon>
        <taxon>Arthropoda</taxon>
        <taxon>Hexapoda</taxon>
        <taxon>Insecta</taxon>
        <taxon>Pterygota</taxon>
        <taxon>Neoptera</taxon>
        <taxon>Polyneoptera</taxon>
        <taxon>Dictyoptera</taxon>
        <taxon>Blattodea</taxon>
        <taxon>Blattoidea</taxon>
        <taxon>Termitoidae</taxon>
        <taxon>Kalotermitidae</taxon>
        <taxon>Cryptotermitinae</taxon>
        <taxon>Cryptotermes</taxon>
    </lineage>
</organism>
<comment type="caution">
    <text evidence="4">The sequence shown here is derived from an EMBL/GenBank/DDBJ whole genome shotgun (WGS) entry which is preliminary data.</text>
</comment>
<protein>
    <recommendedName>
        <fullName evidence="3">Ig-like domain-containing protein</fullName>
    </recommendedName>
</protein>
<name>A0A2J7RR26_9NEOP</name>
<dbReference type="GO" id="GO:0005886">
    <property type="term" value="C:plasma membrane"/>
    <property type="evidence" value="ECO:0007669"/>
    <property type="project" value="TreeGrafter"/>
</dbReference>
<feature type="signal peptide" evidence="2">
    <location>
        <begin position="1"/>
        <end position="17"/>
    </location>
</feature>
<dbReference type="PROSITE" id="PS50835">
    <property type="entry name" value="IG_LIKE"/>
    <property type="match status" value="1"/>
</dbReference>
<evidence type="ECO:0000259" key="3">
    <source>
        <dbReference type="PROSITE" id="PS50835"/>
    </source>
</evidence>
<proteinExistence type="predicted"/>
<dbReference type="SMART" id="SM00409">
    <property type="entry name" value="IG"/>
    <property type="match status" value="1"/>
</dbReference>
<dbReference type="InterPro" id="IPR003598">
    <property type="entry name" value="Ig_sub2"/>
</dbReference>
<evidence type="ECO:0000256" key="1">
    <source>
        <dbReference type="ARBA" id="ARBA00023319"/>
    </source>
</evidence>
<sequence length="152" mass="17424">MLLVILLLSLGAQGRRGRGRSRPKSRMQIGLPITGKYRDQDSDQYYNNSDGAKILLASHFDYEYMLGHKIVFVCVAKGTPRPHITWFKDSIELYAHSNLHVHEWKIKPDKVKSKLEIDPAAQMDAGLYECTADNKYSVDRRSFKTDFSIAFD</sequence>
<dbReference type="SMART" id="SM00408">
    <property type="entry name" value="IGc2"/>
    <property type="match status" value="1"/>
</dbReference>
<evidence type="ECO:0000313" key="4">
    <source>
        <dbReference type="EMBL" id="PNF43289.1"/>
    </source>
</evidence>
<reference evidence="4 5" key="1">
    <citation type="submission" date="2017-12" db="EMBL/GenBank/DDBJ databases">
        <title>Hemimetabolous genomes reveal molecular basis of termite eusociality.</title>
        <authorList>
            <person name="Harrison M.C."/>
            <person name="Jongepier E."/>
            <person name="Robertson H.M."/>
            <person name="Arning N."/>
            <person name="Bitard-Feildel T."/>
            <person name="Chao H."/>
            <person name="Childers C.P."/>
            <person name="Dinh H."/>
            <person name="Doddapaneni H."/>
            <person name="Dugan S."/>
            <person name="Gowin J."/>
            <person name="Greiner C."/>
            <person name="Han Y."/>
            <person name="Hu H."/>
            <person name="Hughes D.S.T."/>
            <person name="Huylmans A.-K."/>
            <person name="Kemena C."/>
            <person name="Kremer L.P.M."/>
            <person name="Lee S.L."/>
            <person name="Lopez-Ezquerra A."/>
            <person name="Mallet L."/>
            <person name="Monroy-Kuhn J.M."/>
            <person name="Moser A."/>
            <person name="Murali S.C."/>
            <person name="Muzny D.M."/>
            <person name="Otani S."/>
            <person name="Piulachs M.-D."/>
            <person name="Poelchau M."/>
            <person name="Qu J."/>
            <person name="Schaub F."/>
            <person name="Wada-Katsumata A."/>
            <person name="Worley K.C."/>
            <person name="Xie Q."/>
            <person name="Ylla G."/>
            <person name="Poulsen M."/>
            <person name="Gibbs R.A."/>
            <person name="Schal C."/>
            <person name="Richards S."/>
            <person name="Belles X."/>
            <person name="Korb J."/>
            <person name="Bornberg-Bauer E."/>
        </authorList>
    </citation>
    <scope>NUCLEOTIDE SEQUENCE [LARGE SCALE GENOMIC DNA]</scope>
    <source>
        <tissue evidence="4">Whole body</tissue>
    </source>
</reference>
<feature type="chain" id="PRO_5014319643" description="Ig-like domain-containing protein" evidence="2">
    <location>
        <begin position="18"/>
        <end position="152"/>
    </location>
</feature>
<accession>A0A2J7RR26</accession>
<dbReference type="OrthoDB" id="6127080at2759"/>
<dbReference type="Gene3D" id="2.60.40.10">
    <property type="entry name" value="Immunoglobulins"/>
    <property type="match status" value="1"/>
</dbReference>
<dbReference type="InterPro" id="IPR013098">
    <property type="entry name" value="Ig_I-set"/>
</dbReference>
<feature type="domain" description="Ig-like" evidence="3">
    <location>
        <begin position="67"/>
        <end position="148"/>
    </location>
</feature>
<dbReference type="Proteomes" id="UP000235965">
    <property type="component" value="Unassembled WGS sequence"/>
</dbReference>
<dbReference type="InterPro" id="IPR013783">
    <property type="entry name" value="Ig-like_fold"/>
</dbReference>
<dbReference type="InParanoid" id="A0A2J7RR26"/>
<dbReference type="AlphaFoldDB" id="A0A2J7RR26"/>
<evidence type="ECO:0000313" key="5">
    <source>
        <dbReference type="Proteomes" id="UP000235965"/>
    </source>
</evidence>
<keyword evidence="1" id="KW-0393">Immunoglobulin domain</keyword>
<dbReference type="SUPFAM" id="SSF48726">
    <property type="entry name" value="Immunoglobulin"/>
    <property type="match status" value="1"/>
</dbReference>
<dbReference type="EMBL" id="NEVH01000611">
    <property type="protein sequence ID" value="PNF43289.1"/>
    <property type="molecule type" value="Genomic_DNA"/>
</dbReference>
<dbReference type="CDD" id="cd00096">
    <property type="entry name" value="Ig"/>
    <property type="match status" value="1"/>
</dbReference>
<keyword evidence="5" id="KW-1185">Reference proteome</keyword>
<keyword evidence="2" id="KW-0732">Signal</keyword>
<dbReference type="GO" id="GO:0008046">
    <property type="term" value="F:axon guidance receptor activity"/>
    <property type="evidence" value="ECO:0007669"/>
    <property type="project" value="TreeGrafter"/>
</dbReference>
<dbReference type="PANTHER" id="PTHR45080:SF32">
    <property type="entry name" value="MAM DOMAIN CONTAINING GLYCOSYLPHOSPHATIDYLINOSITOL ANCHOR 1"/>
    <property type="match status" value="1"/>
</dbReference>
<dbReference type="InterPro" id="IPR007110">
    <property type="entry name" value="Ig-like_dom"/>
</dbReference>
<dbReference type="Pfam" id="PF07679">
    <property type="entry name" value="I-set"/>
    <property type="match status" value="1"/>
</dbReference>
<gene>
    <name evidence="4" type="ORF">B7P43_G14477</name>
</gene>
<dbReference type="GO" id="GO:0050808">
    <property type="term" value="P:synapse organization"/>
    <property type="evidence" value="ECO:0007669"/>
    <property type="project" value="TreeGrafter"/>
</dbReference>
<dbReference type="PANTHER" id="PTHR45080">
    <property type="entry name" value="CONTACTIN 5"/>
    <property type="match status" value="1"/>
</dbReference>
<dbReference type="InterPro" id="IPR050958">
    <property type="entry name" value="Cell_Adh-Cytoskel_Orgn"/>
</dbReference>
<dbReference type="GO" id="GO:0043025">
    <property type="term" value="C:neuronal cell body"/>
    <property type="evidence" value="ECO:0007669"/>
    <property type="project" value="TreeGrafter"/>
</dbReference>
<dbReference type="InterPro" id="IPR003599">
    <property type="entry name" value="Ig_sub"/>
</dbReference>
<evidence type="ECO:0000256" key="2">
    <source>
        <dbReference type="SAM" id="SignalP"/>
    </source>
</evidence>
<dbReference type="GO" id="GO:0030424">
    <property type="term" value="C:axon"/>
    <property type="evidence" value="ECO:0007669"/>
    <property type="project" value="TreeGrafter"/>
</dbReference>
<dbReference type="GO" id="GO:0007156">
    <property type="term" value="P:homophilic cell adhesion via plasma membrane adhesion molecules"/>
    <property type="evidence" value="ECO:0007669"/>
    <property type="project" value="TreeGrafter"/>
</dbReference>
<dbReference type="InterPro" id="IPR036179">
    <property type="entry name" value="Ig-like_dom_sf"/>
</dbReference>